<organism evidence="1 3">
    <name type="scientific">Agathobacter rectalis</name>
    <dbReference type="NCBI Taxonomy" id="39491"/>
    <lineage>
        <taxon>Bacteria</taxon>
        <taxon>Bacillati</taxon>
        <taxon>Bacillota</taxon>
        <taxon>Clostridia</taxon>
        <taxon>Lachnospirales</taxon>
        <taxon>Lachnospiraceae</taxon>
        <taxon>Agathobacter</taxon>
    </lineage>
</organism>
<accession>A0A2U2EHP5</accession>
<comment type="caution">
    <text evidence="1">The sequence shown here is derived from an EMBL/GenBank/DDBJ whole genome shotgun (WGS) entry which is preliminary data.</text>
</comment>
<dbReference type="EMBL" id="JRFS01000013">
    <property type="protein sequence ID" value="PWE84046.1"/>
    <property type="molecule type" value="Genomic_DNA"/>
</dbReference>
<reference evidence="2 4" key="2">
    <citation type="submission" date="2018-08" db="EMBL/GenBank/DDBJ databases">
        <title>A genome reference for cultivated species of the human gut microbiota.</title>
        <authorList>
            <person name="Zou Y."/>
            <person name="Xue W."/>
            <person name="Luo G."/>
        </authorList>
    </citation>
    <scope>NUCLEOTIDE SEQUENCE [LARGE SCALE GENOMIC DNA]</scope>
    <source>
        <strain evidence="2 4">AF18-16LB</strain>
    </source>
</reference>
<reference evidence="1 3" key="1">
    <citation type="submission" date="2014-09" db="EMBL/GenBank/DDBJ databases">
        <title>Butyrate-producing bacteria isolated from human gut.</title>
        <authorList>
            <person name="Zhang Q."/>
            <person name="Zhao L."/>
        </authorList>
    </citation>
    <scope>NUCLEOTIDE SEQUENCE [LARGE SCALE GENOMIC DNA]</scope>
    <source>
        <strain evidence="1 3">R22</strain>
    </source>
</reference>
<evidence type="ECO:0000313" key="2">
    <source>
        <dbReference type="EMBL" id="RGT78506.1"/>
    </source>
</evidence>
<dbReference type="EMBL" id="QRXG01000034">
    <property type="protein sequence ID" value="RGT78506.1"/>
    <property type="molecule type" value="Genomic_DNA"/>
</dbReference>
<evidence type="ECO:0000313" key="3">
    <source>
        <dbReference type="Proteomes" id="UP000245905"/>
    </source>
</evidence>
<proteinExistence type="predicted"/>
<sequence>MQYNGMTPPFELISFEDMKKKQAEQYFVWYIDTIEQRIQNLEKYINLTGTRMVLDKTPNSLIELWDWFSNHIEVCTKDEQELMLESTMRPDWIKAHIMSDRRKLSLNTIMIAVDISAYFGEVFIKNNPNIYWGYLSKPKKLHGVNRPRLLGFAGDMSVYAYGRVEMCIWKTIETVDNMHLFNMYQVCLKMIQS</sequence>
<name>A0A2U2EHP5_9FIRM</name>
<dbReference type="Proteomes" id="UP000284296">
    <property type="component" value="Unassembled WGS sequence"/>
</dbReference>
<gene>
    <name evidence="2" type="ORF">DWX06_14290</name>
    <name evidence="1" type="ORF">LD38_06765</name>
</gene>
<dbReference type="Proteomes" id="UP000245905">
    <property type="component" value="Unassembled WGS sequence"/>
</dbReference>
<evidence type="ECO:0000313" key="4">
    <source>
        <dbReference type="Proteomes" id="UP000284296"/>
    </source>
</evidence>
<dbReference type="RefSeq" id="WP_109257704.1">
    <property type="nucleotide sequence ID" value="NZ_JRFS01000013.1"/>
</dbReference>
<dbReference type="AlphaFoldDB" id="A0A2U2EHP5"/>
<protein>
    <submittedName>
        <fullName evidence="1">Uncharacterized protein</fullName>
    </submittedName>
</protein>
<evidence type="ECO:0000313" key="1">
    <source>
        <dbReference type="EMBL" id="PWE84046.1"/>
    </source>
</evidence>